<keyword evidence="15" id="KW-0460">Magnesium</keyword>
<evidence type="ECO:0000259" key="17">
    <source>
        <dbReference type="PROSITE" id="PS51711"/>
    </source>
</evidence>
<feature type="binding site" evidence="14">
    <location>
        <begin position="122"/>
        <end position="125"/>
    </location>
    <ligand>
        <name>GTP</name>
        <dbReference type="ChEBI" id="CHEBI:37565"/>
        <label>1</label>
    </ligand>
</feature>
<dbReference type="RefSeq" id="WP_057978434.1">
    <property type="nucleotide sequence ID" value="NZ_LKHP01000006.1"/>
</dbReference>
<dbReference type="InterPro" id="IPR030389">
    <property type="entry name" value="G_FEOB_dom"/>
</dbReference>
<dbReference type="Gene3D" id="3.40.50.300">
    <property type="entry name" value="P-loop containing nucleotide triphosphate hydrolases"/>
    <property type="match status" value="1"/>
</dbReference>
<feature type="domain" description="FeoB-type G" evidence="17">
    <location>
        <begin position="15"/>
        <end position="171"/>
    </location>
</feature>
<keyword evidence="8 16" id="KW-1133">Transmembrane helix</keyword>
<evidence type="ECO:0000256" key="13">
    <source>
        <dbReference type="NCBIfam" id="TIGR00437"/>
    </source>
</evidence>
<dbReference type="InterPro" id="IPR006073">
    <property type="entry name" value="GTP-bd"/>
</dbReference>
<evidence type="ECO:0000256" key="16">
    <source>
        <dbReference type="RuleBase" id="RU362098"/>
    </source>
</evidence>
<dbReference type="CDD" id="cd01879">
    <property type="entry name" value="FeoB"/>
    <property type="match status" value="1"/>
</dbReference>
<comment type="subcellular location">
    <subcellularLocation>
        <location evidence="2 16">Cell membrane</location>
        <topology evidence="2 16">Multi-pass membrane protein</topology>
    </subcellularLocation>
</comment>
<comment type="function">
    <text evidence="1 16">Probable transporter of a GTP-driven Fe(2+) uptake system.</text>
</comment>
<keyword evidence="10" id="KW-0406">Ion transport</keyword>
<keyword evidence="6 16" id="KW-0812">Transmembrane</keyword>
<name>A0A0R3K1M9_CALMK</name>
<feature type="transmembrane region" description="Helical" evidence="16">
    <location>
        <begin position="562"/>
        <end position="582"/>
    </location>
</feature>
<comment type="similarity">
    <text evidence="16">Belongs to the TRAFAC class TrmE-Era-EngA-EngB-Septin-like GTPase superfamily. FeoB GTPase (TC 9.A.8) family.</text>
</comment>
<feature type="binding site" evidence="14">
    <location>
        <begin position="47"/>
        <end position="51"/>
    </location>
    <ligand>
        <name>GTP</name>
        <dbReference type="ChEBI" id="CHEBI:37565"/>
        <label>1</label>
    </ligand>
</feature>
<evidence type="ECO:0000256" key="8">
    <source>
        <dbReference type="ARBA" id="ARBA00022989"/>
    </source>
</evidence>
<evidence type="ECO:0000256" key="11">
    <source>
        <dbReference type="ARBA" id="ARBA00023134"/>
    </source>
</evidence>
<reference evidence="18 19" key="1">
    <citation type="submission" date="2015-09" db="EMBL/GenBank/DDBJ databases">
        <title>Draft genome sequence of a Caloramator mitchellensis, a moderate thermophile from the Great Artesian Basin of Australia.</title>
        <authorList>
            <person name="Patel B.K."/>
        </authorList>
    </citation>
    <scope>NUCLEOTIDE SEQUENCE [LARGE SCALE GENOMIC DNA]</scope>
    <source>
        <strain evidence="18 19">VF08</strain>
    </source>
</reference>
<feature type="transmembrane region" description="Helical" evidence="16">
    <location>
        <begin position="364"/>
        <end position="390"/>
    </location>
</feature>
<evidence type="ECO:0000256" key="7">
    <source>
        <dbReference type="ARBA" id="ARBA00022741"/>
    </source>
</evidence>
<dbReference type="PATRIC" id="fig|908809.3.peg.1369"/>
<keyword evidence="4" id="KW-1003">Cell membrane</keyword>
<feature type="transmembrane region" description="Helical" evidence="16">
    <location>
        <begin position="495"/>
        <end position="519"/>
    </location>
</feature>
<dbReference type="InterPro" id="IPR011640">
    <property type="entry name" value="Fe2_transport_prot_B_C"/>
</dbReference>
<dbReference type="AlphaFoldDB" id="A0A0R3K1M9"/>
<evidence type="ECO:0000256" key="5">
    <source>
        <dbReference type="ARBA" id="ARBA00022496"/>
    </source>
</evidence>
<keyword evidence="12 16" id="KW-0472">Membrane</keyword>
<keyword evidence="15" id="KW-0479">Metal-binding</keyword>
<dbReference type="STRING" id="908809.ABG79_01360"/>
<dbReference type="PROSITE" id="PS51711">
    <property type="entry name" value="G_FEOB"/>
    <property type="match status" value="1"/>
</dbReference>
<dbReference type="InterPro" id="IPR050860">
    <property type="entry name" value="FeoB_GTPase"/>
</dbReference>
<dbReference type="GO" id="GO:0005886">
    <property type="term" value="C:plasma membrane"/>
    <property type="evidence" value="ECO:0007669"/>
    <property type="project" value="UniProtKB-SubCell"/>
</dbReference>
<dbReference type="GO" id="GO:0005525">
    <property type="term" value="F:GTP binding"/>
    <property type="evidence" value="ECO:0007669"/>
    <property type="project" value="UniProtKB-KW"/>
</dbReference>
<dbReference type="NCBIfam" id="TIGR00437">
    <property type="entry name" value="feoB"/>
    <property type="match status" value="1"/>
</dbReference>
<comment type="caution">
    <text evidence="18">The sequence shown here is derived from an EMBL/GenBank/DDBJ whole genome shotgun (WGS) entry which is preliminary data.</text>
</comment>
<feature type="transmembrane region" description="Helical" evidence="16">
    <location>
        <begin position="402"/>
        <end position="426"/>
    </location>
</feature>
<evidence type="ECO:0000313" key="18">
    <source>
        <dbReference type="EMBL" id="KRQ86869.1"/>
    </source>
</evidence>
<dbReference type="Pfam" id="PF07670">
    <property type="entry name" value="Gate"/>
    <property type="match status" value="2"/>
</dbReference>
<feature type="binding site" evidence="14">
    <location>
        <begin position="64"/>
        <end position="67"/>
    </location>
    <ligand>
        <name>GTP</name>
        <dbReference type="ChEBI" id="CHEBI:37565"/>
        <label>1</label>
    </ligand>
</feature>
<dbReference type="GO" id="GO:0046872">
    <property type="term" value="F:metal ion binding"/>
    <property type="evidence" value="ECO:0007669"/>
    <property type="project" value="UniProtKB-KW"/>
</dbReference>
<evidence type="ECO:0000256" key="10">
    <source>
        <dbReference type="ARBA" id="ARBA00023065"/>
    </source>
</evidence>
<feature type="transmembrane region" description="Helical" evidence="16">
    <location>
        <begin position="322"/>
        <end position="344"/>
    </location>
</feature>
<evidence type="ECO:0000256" key="9">
    <source>
        <dbReference type="ARBA" id="ARBA00023004"/>
    </source>
</evidence>
<accession>A0A0R3K1M9</accession>
<sequence length="613" mass="67557">MNCCEGLKIDIPKGAKKIVLAGNPNVGKSVFFNALTGVYVDVSNFPGTTVDVSHGKFGDDVVMDTPGVYGVSSFNDEEKVAKDVIIYGDIILNIVDALHLERDLFLTLQLIDMGKPVIVALNMMDDVERNGIKIDVEKLSNLLGVPVIPTIAIKGKGIDEVKKNLYNARVGNANPHIMKYLKDIVEKVEHQSEALLILEDDDEFLNAYGFSRMNLREEIYRLRRQAVDEIISKVIINDNEKNSIRQKLGYYMLNPITGIPILAVVLYIMFKVIGVFVAGTIVGITEETIMQGYYEPFVKGIFANLFGDNTVLYRAFAGEFGILTLTPTYVLGLLMPLVIGFYFFMSLLEDSGYLPRIASLSDKVLSFFGLNGRAIIPIILGFGCITMATITTRLLGTRREKIIATALLGLTIPCSAQLGVIAGMIAPLGAKYLLIYLVTIFFVFALTGTILNKVLPGESSHLFIDLPPIRMPRISNVVKKTWTKTWMFLKEATPLFALGAVIITFLSETNLLVVIQNFFAPFTVNFLKLPKEAANAFIMGIIRRDFGAAGLTDLTLTPEQTVVSLVTITLFVPCIASIIVMFKERSKKEALTIWLGSFIAAFLVGGILAFILI</sequence>
<keyword evidence="7 14" id="KW-0547">Nucleotide-binding</keyword>
<dbReference type="Pfam" id="PF02421">
    <property type="entry name" value="FeoB_N"/>
    <property type="match status" value="1"/>
</dbReference>
<organism evidence="18 19">
    <name type="scientific">Caloramator mitchellensis</name>
    <dbReference type="NCBI Taxonomy" id="908809"/>
    <lineage>
        <taxon>Bacteria</taxon>
        <taxon>Bacillati</taxon>
        <taxon>Bacillota</taxon>
        <taxon>Clostridia</taxon>
        <taxon>Eubacteriales</taxon>
        <taxon>Clostridiaceae</taxon>
        <taxon>Caloramator</taxon>
    </lineage>
</organism>
<keyword evidence="5 16" id="KW-0410">Iron transport</keyword>
<dbReference type="SUPFAM" id="SSF52540">
    <property type="entry name" value="P-loop containing nucleoside triphosphate hydrolases"/>
    <property type="match status" value="1"/>
</dbReference>
<keyword evidence="11 14" id="KW-0342">GTP-binding</keyword>
<proteinExistence type="inferred from homology"/>
<keyword evidence="9 16" id="KW-0408">Iron</keyword>
<evidence type="ECO:0000256" key="4">
    <source>
        <dbReference type="ARBA" id="ARBA00022475"/>
    </source>
</evidence>
<evidence type="ECO:0000256" key="15">
    <source>
        <dbReference type="PIRSR" id="PIRSR603373-2"/>
    </source>
</evidence>
<keyword evidence="19" id="KW-1185">Reference proteome</keyword>
<dbReference type="PRINTS" id="PR00326">
    <property type="entry name" value="GTP1OBG"/>
</dbReference>
<dbReference type="Proteomes" id="UP000052015">
    <property type="component" value="Unassembled WGS sequence"/>
</dbReference>
<feature type="binding site" evidence="15">
    <location>
        <position position="33"/>
    </location>
    <ligand>
        <name>Mg(2+)</name>
        <dbReference type="ChEBI" id="CHEBI:18420"/>
        <label>2</label>
    </ligand>
</feature>
<comment type="caution">
    <text evidence="16">Lacks conserved residue(s) required for the propagation of feature annotation.</text>
</comment>
<evidence type="ECO:0000256" key="1">
    <source>
        <dbReference type="ARBA" id="ARBA00003926"/>
    </source>
</evidence>
<evidence type="ECO:0000313" key="19">
    <source>
        <dbReference type="Proteomes" id="UP000052015"/>
    </source>
</evidence>
<dbReference type="PANTHER" id="PTHR43185:SF1">
    <property type="entry name" value="FE(2+) TRANSPORTER FEOB"/>
    <property type="match status" value="1"/>
</dbReference>
<evidence type="ECO:0000256" key="2">
    <source>
        <dbReference type="ARBA" id="ARBA00004651"/>
    </source>
</evidence>
<evidence type="ECO:0000256" key="6">
    <source>
        <dbReference type="ARBA" id="ARBA00022692"/>
    </source>
</evidence>
<dbReference type="GO" id="GO:0015093">
    <property type="term" value="F:ferrous iron transmembrane transporter activity"/>
    <property type="evidence" value="ECO:0007669"/>
    <property type="project" value="UniProtKB-UniRule"/>
</dbReference>
<evidence type="ECO:0000256" key="14">
    <source>
        <dbReference type="PIRSR" id="PIRSR603373-1"/>
    </source>
</evidence>
<dbReference type="OrthoDB" id="9809127at2"/>
<feature type="binding site" evidence="15">
    <location>
        <position position="34"/>
    </location>
    <ligand>
        <name>Mg(2+)</name>
        <dbReference type="ChEBI" id="CHEBI:18420"/>
        <label>2</label>
    </ligand>
</feature>
<dbReference type="EMBL" id="LKHP01000006">
    <property type="protein sequence ID" value="KRQ86869.1"/>
    <property type="molecule type" value="Genomic_DNA"/>
</dbReference>
<dbReference type="InterPro" id="IPR011642">
    <property type="entry name" value="Gate_dom"/>
</dbReference>
<evidence type="ECO:0000256" key="3">
    <source>
        <dbReference type="ARBA" id="ARBA00022448"/>
    </source>
</evidence>
<dbReference type="Pfam" id="PF07664">
    <property type="entry name" value="FeoB_C"/>
    <property type="match status" value="1"/>
</dbReference>
<feature type="binding site" evidence="15">
    <location>
        <position position="37"/>
    </location>
    <ligand>
        <name>Mg(2+)</name>
        <dbReference type="ChEBI" id="CHEBI:18420"/>
        <label>2</label>
    </ligand>
</feature>
<feature type="binding site" evidence="15">
    <location>
        <position position="36"/>
    </location>
    <ligand>
        <name>Mg(2+)</name>
        <dbReference type="ChEBI" id="CHEBI:18420"/>
        <label>2</label>
    </ligand>
</feature>
<dbReference type="PANTHER" id="PTHR43185">
    <property type="entry name" value="FERROUS IRON TRANSPORT PROTEIN B"/>
    <property type="match status" value="1"/>
</dbReference>
<keyword evidence="3 16" id="KW-0813">Transport</keyword>
<gene>
    <name evidence="18" type="primary">feoB</name>
    <name evidence="18" type="ORF">ABG79_01360</name>
</gene>
<protein>
    <recommendedName>
        <fullName evidence="13 16">Ferrous iron transport protein B</fullName>
    </recommendedName>
</protein>
<evidence type="ECO:0000256" key="12">
    <source>
        <dbReference type="ARBA" id="ARBA00023136"/>
    </source>
</evidence>
<feature type="transmembrane region" description="Helical" evidence="16">
    <location>
        <begin position="591"/>
        <end position="612"/>
    </location>
</feature>
<feature type="binding site" evidence="14">
    <location>
        <begin position="22"/>
        <end position="29"/>
    </location>
    <ligand>
        <name>GTP</name>
        <dbReference type="ChEBI" id="CHEBI:37565"/>
        <label>1</label>
    </ligand>
</feature>
<dbReference type="InterPro" id="IPR003373">
    <property type="entry name" value="Fe2_transport_prot-B"/>
</dbReference>
<feature type="transmembrane region" description="Helical" evidence="16">
    <location>
        <begin position="432"/>
        <end position="451"/>
    </location>
</feature>
<dbReference type="InterPro" id="IPR027417">
    <property type="entry name" value="P-loop_NTPase"/>
</dbReference>